<reference evidence="2" key="1">
    <citation type="submission" date="2022-11" db="EMBL/GenBank/DDBJ databases">
        <title>Minimal conservation of predation-associated metabolite biosynthetic gene clusters underscores biosynthetic potential of Myxococcota including descriptions for ten novel species: Archangium lansinium sp. nov., Myxococcus landrumus sp. nov., Nannocystis bai.</title>
        <authorList>
            <person name="Ahearne A."/>
            <person name="Stevens C."/>
            <person name="Phillips K."/>
        </authorList>
    </citation>
    <scope>NUCLEOTIDE SEQUENCE</scope>
    <source>
        <strain evidence="2">Na p29</strain>
    </source>
</reference>
<dbReference type="InterPro" id="IPR033803">
    <property type="entry name" value="CBD-like_Golvesin-Xly"/>
</dbReference>
<dbReference type="EMBL" id="JAPNKE010000002">
    <property type="protein sequence ID" value="MCY1008231.1"/>
    <property type="molecule type" value="Genomic_DNA"/>
</dbReference>
<keyword evidence="3" id="KW-1185">Reference proteome</keyword>
<accession>A0A9X3IY85</accession>
<comment type="caution">
    <text evidence="2">The sequence shown here is derived from an EMBL/GenBank/DDBJ whole genome shotgun (WGS) entry which is preliminary data.</text>
</comment>
<evidence type="ECO:0000313" key="3">
    <source>
        <dbReference type="Proteomes" id="UP001150924"/>
    </source>
</evidence>
<name>A0A9X3IY85_9BACT</name>
<dbReference type="AlphaFoldDB" id="A0A9X3IY85"/>
<proteinExistence type="predicted"/>
<evidence type="ECO:0000259" key="1">
    <source>
        <dbReference type="Pfam" id="PF25275"/>
    </source>
</evidence>
<sequence length="48" mass="5240">MKVNQQAGGKQWVAVGTFNFTAGWNKVAVSRWTTGNFVVIADAIRISN</sequence>
<feature type="domain" description="Golvesin/Xly CBD-like" evidence="1">
    <location>
        <begin position="2"/>
        <end position="47"/>
    </location>
</feature>
<dbReference type="Proteomes" id="UP001150924">
    <property type="component" value="Unassembled WGS sequence"/>
</dbReference>
<protein>
    <recommendedName>
        <fullName evidence="1">Golvesin/Xly CBD-like domain-containing protein</fullName>
    </recommendedName>
</protein>
<dbReference type="Pfam" id="PF25275">
    <property type="entry name" value="Golvesin_C"/>
    <property type="match status" value="1"/>
</dbReference>
<evidence type="ECO:0000313" key="2">
    <source>
        <dbReference type="EMBL" id="MCY1008231.1"/>
    </source>
</evidence>
<dbReference type="RefSeq" id="WP_267770870.1">
    <property type="nucleotide sequence ID" value="NZ_JAPNKE010000002.1"/>
</dbReference>
<gene>
    <name evidence="2" type="ORF">OV079_22250</name>
</gene>
<organism evidence="2 3">
    <name type="scientific">Nannocystis pusilla</name>
    <dbReference type="NCBI Taxonomy" id="889268"/>
    <lineage>
        <taxon>Bacteria</taxon>
        <taxon>Pseudomonadati</taxon>
        <taxon>Myxococcota</taxon>
        <taxon>Polyangia</taxon>
        <taxon>Nannocystales</taxon>
        <taxon>Nannocystaceae</taxon>
        <taxon>Nannocystis</taxon>
    </lineage>
</organism>